<dbReference type="Pfam" id="PF03732">
    <property type="entry name" value="Retrotrans_gag"/>
    <property type="match status" value="1"/>
</dbReference>
<protein>
    <recommendedName>
        <fullName evidence="1">Retrotransposon gag domain-containing protein</fullName>
    </recommendedName>
</protein>
<evidence type="ECO:0000313" key="3">
    <source>
        <dbReference type="Proteomes" id="UP000257109"/>
    </source>
</evidence>
<dbReference type="PANTHER" id="PTHR33223:SF3">
    <property type="match status" value="1"/>
</dbReference>
<dbReference type="OrthoDB" id="1689420at2759"/>
<feature type="domain" description="Retrotransposon gag" evidence="1">
    <location>
        <begin position="93"/>
        <end position="159"/>
    </location>
</feature>
<comment type="caution">
    <text evidence="2">The sequence shown here is derived from an EMBL/GenBank/DDBJ whole genome shotgun (WGS) entry which is preliminary data.</text>
</comment>
<sequence length="262" mass="29684">MENHDRMLKELATPDVVYQPWCIQYPQLEPAQTYELKRRPPQASQRISCGLFHDEAVGNPRRLHQNEGISIVFRWSRKGLAVSAASTLQHLGDMKRTFLDKFFPASKTTTIRKEICGIRQHTGETLHEYWEHFNKLYATCPHHQISEQLLIQYFYEGLSMMDRSMIDAASGGALMDKTLVAARHLISNMASNTQQFGIRGPNPSRPVNEIGAASNQRLENQLTELTSLVRQLAVSQHHSATTARVYGICTLVEHPTDSCPTL</sequence>
<dbReference type="PANTHER" id="PTHR33223">
    <property type="entry name" value="CCHC-TYPE DOMAIN-CONTAINING PROTEIN"/>
    <property type="match status" value="1"/>
</dbReference>
<gene>
    <name evidence="2" type="ORF">CR513_32748</name>
</gene>
<keyword evidence="3" id="KW-1185">Reference proteome</keyword>
<evidence type="ECO:0000313" key="2">
    <source>
        <dbReference type="EMBL" id="RDX85977.1"/>
    </source>
</evidence>
<feature type="non-terminal residue" evidence="2">
    <location>
        <position position="1"/>
    </location>
</feature>
<reference evidence="2" key="1">
    <citation type="submission" date="2018-05" db="EMBL/GenBank/DDBJ databases">
        <title>Draft genome of Mucuna pruriens seed.</title>
        <authorList>
            <person name="Nnadi N.E."/>
            <person name="Vos R."/>
            <person name="Hasami M.H."/>
            <person name="Devisetty U.K."/>
            <person name="Aguiy J.C."/>
        </authorList>
    </citation>
    <scope>NUCLEOTIDE SEQUENCE [LARGE SCALE GENOMIC DNA]</scope>
    <source>
        <strain evidence="2">JCA_2017</strain>
    </source>
</reference>
<evidence type="ECO:0000259" key="1">
    <source>
        <dbReference type="Pfam" id="PF03732"/>
    </source>
</evidence>
<proteinExistence type="predicted"/>
<dbReference type="AlphaFoldDB" id="A0A371G622"/>
<organism evidence="2 3">
    <name type="scientific">Mucuna pruriens</name>
    <name type="common">Velvet bean</name>
    <name type="synonym">Dolichos pruriens</name>
    <dbReference type="NCBI Taxonomy" id="157652"/>
    <lineage>
        <taxon>Eukaryota</taxon>
        <taxon>Viridiplantae</taxon>
        <taxon>Streptophyta</taxon>
        <taxon>Embryophyta</taxon>
        <taxon>Tracheophyta</taxon>
        <taxon>Spermatophyta</taxon>
        <taxon>Magnoliopsida</taxon>
        <taxon>eudicotyledons</taxon>
        <taxon>Gunneridae</taxon>
        <taxon>Pentapetalae</taxon>
        <taxon>rosids</taxon>
        <taxon>fabids</taxon>
        <taxon>Fabales</taxon>
        <taxon>Fabaceae</taxon>
        <taxon>Papilionoideae</taxon>
        <taxon>50 kb inversion clade</taxon>
        <taxon>NPAAA clade</taxon>
        <taxon>indigoferoid/millettioid clade</taxon>
        <taxon>Phaseoleae</taxon>
        <taxon>Mucuna</taxon>
    </lineage>
</organism>
<dbReference type="InterPro" id="IPR005162">
    <property type="entry name" value="Retrotrans_gag_dom"/>
</dbReference>
<dbReference type="EMBL" id="QJKJ01006649">
    <property type="protein sequence ID" value="RDX85977.1"/>
    <property type="molecule type" value="Genomic_DNA"/>
</dbReference>
<accession>A0A371G622</accession>
<dbReference type="Proteomes" id="UP000257109">
    <property type="component" value="Unassembled WGS sequence"/>
</dbReference>
<name>A0A371G622_MUCPR</name>